<dbReference type="AlphaFoldDB" id="A0A3B0Y849"/>
<keyword evidence="2 5" id="KW-0808">Transferase</keyword>
<sequence length="194" mass="22356">MDMKIKNLTQKLVPEAPALVLDHSVHPEKAAEAGREVLQGLMKNFEGYFGAIKRVLKRGGLFLNHGITNDTGWQKTPITQFINRYVFPDGELARISDVNDAMEKAGFELLDVESLRRHYALTLRRWVKSLEMHKDQAVRVAGDKIYRLWRLYMAGSAYYFEQGSINVYQVLVGHVGEPLPIPLRRDILYRDTRR</sequence>
<dbReference type="Gene3D" id="3.40.50.150">
    <property type="entry name" value="Vaccinia Virus protein VP39"/>
    <property type="match status" value="1"/>
</dbReference>
<dbReference type="InterPro" id="IPR050723">
    <property type="entry name" value="CFA/CMAS"/>
</dbReference>
<keyword evidence="3" id="KW-0949">S-adenosyl-L-methionine</keyword>
<dbReference type="PANTHER" id="PTHR43667:SF1">
    <property type="entry name" value="CYCLOPROPANE-FATTY-ACYL-PHOSPHOLIPID SYNTHASE"/>
    <property type="match status" value="1"/>
</dbReference>
<dbReference type="GO" id="GO:0032259">
    <property type="term" value="P:methylation"/>
    <property type="evidence" value="ECO:0007669"/>
    <property type="project" value="UniProtKB-KW"/>
</dbReference>
<dbReference type="GO" id="GO:0006629">
    <property type="term" value="P:lipid metabolic process"/>
    <property type="evidence" value="ECO:0007669"/>
    <property type="project" value="UniProtKB-KW"/>
</dbReference>
<dbReference type="PANTHER" id="PTHR43667">
    <property type="entry name" value="CYCLOPROPANE-FATTY-ACYL-PHOSPHOLIPID SYNTHASE"/>
    <property type="match status" value="1"/>
</dbReference>
<reference evidence="5" key="1">
    <citation type="submission" date="2018-06" db="EMBL/GenBank/DDBJ databases">
        <authorList>
            <person name="Zhirakovskaya E."/>
        </authorList>
    </citation>
    <scope>NUCLEOTIDE SEQUENCE</scope>
</reference>
<dbReference type="EMBL" id="UOFM01000047">
    <property type="protein sequence ID" value="VAW73010.1"/>
    <property type="molecule type" value="Genomic_DNA"/>
</dbReference>
<keyword evidence="1 5" id="KW-0489">Methyltransferase</keyword>
<dbReference type="EC" id="2.1.1.79" evidence="5"/>
<evidence type="ECO:0000256" key="2">
    <source>
        <dbReference type="ARBA" id="ARBA00022679"/>
    </source>
</evidence>
<proteinExistence type="predicted"/>
<organism evidence="5">
    <name type="scientific">hydrothermal vent metagenome</name>
    <dbReference type="NCBI Taxonomy" id="652676"/>
    <lineage>
        <taxon>unclassified sequences</taxon>
        <taxon>metagenomes</taxon>
        <taxon>ecological metagenomes</taxon>
    </lineage>
</organism>
<evidence type="ECO:0000256" key="1">
    <source>
        <dbReference type="ARBA" id="ARBA00022603"/>
    </source>
</evidence>
<evidence type="ECO:0000256" key="4">
    <source>
        <dbReference type="ARBA" id="ARBA00023098"/>
    </source>
</evidence>
<keyword evidence="4" id="KW-0443">Lipid metabolism</keyword>
<evidence type="ECO:0000313" key="5">
    <source>
        <dbReference type="EMBL" id="VAW73010.1"/>
    </source>
</evidence>
<dbReference type="InterPro" id="IPR029063">
    <property type="entry name" value="SAM-dependent_MTases_sf"/>
</dbReference>
<name>A0A3B0Y849_9ZZZZ</name>
<dbReference type="SUPFAM" id="SSF53335">
    <property type="entry name" value="S-adenosyl-L-methionine-dependent methyltransferases"/>
    <property type="match status" value="1"/>
</dbReference>
<protein>
    <submittedName>
        <fullName evidence="5">Cyclopropane-fatty-acyl-phospholipid synthase</fullName>
        <ecNumber evidence="5">2.1.1.79</ecNumber>
    </submittedName>
</protein>
<evidence type="ECO:0000256" key="3">
    <source>
        <dbReference type="ARBA" id="ARBA00022691"/>
    </source>
</evidence>
<gene>
    <name evidence="5" type="ORF">MNBD_GAMMA14-444</name>
</gene>
<dbReference type="GO" id="GO:0008825">
    <property type="term" value="F:cyclopropane-fatty-acyl-phospholipid synthase activity"/>
    <property type="evidence" value="ECO:0007669"/>
    <property type="project" value="UniProtKB-EC"/>
</dbReference>
<dbReference type="Pfam" id="PF02353">
    <property type="entry name" value="CMAS"/>
    <property type="match status" value="1"/>
</dbReference>
<accession>A0A3B0Y849</accession>